<gene>
    <name evidence="2" type="ORF">HU737_00635</name>
    <name evidence="3" type="ORF">HU737_020815</name>
</gene>
<sequence>MATQQLLATDRLLSPLMAVGAGHYRSAYTPYGYRPAQDTAPSLGFTGQLCEREVGWYLLGNGHRPYNPVIMRFHSADRLSPFAEGGINAYAYCKGDPVNRHDPSGNFDIFKILTASYSFSEGTGDALAFAGLAGVIDAGRVSRQRDAAYTRMSVLSLGAVGLGSGTYLLGRGLERAGLPIEGNTLQNLGNSLQILGVGLGAWDLRRNVPDRRVESGLPYTSVRRSPAANGSQVFPGAGVSTSGGRESRRGRGTRTVSSLYSSPSPPSPVPDRIAEEHVLNRIPEEQVANSVAEQHASIRTDNS</sequence>
<comment type="caution">
    <text evidence="2">The sequence shown here is derived from an EMBL/GenBank/DDBJ whole genome shotgun (WGS) entry which is preliminary data.</text>
</comment>
<dbReference type="RefSeq" id="WP_186552768.1">
    <property type="nucleotide sequence ID" value="NZ_JABWRE020000001.1"/>
</dbReference>
<dbReference type="InterPro" id="IPR022385">
    <property type="entry name" value="Rhs_assc_core"/>
</dbReference>
<dbReference type="SUPFAM" id="SSF56399">
    <property type="entry name" value="ADP-ribosylation"/>
    <property type="match status" value="1"/>
</dbReference>
<evidence type="ECO:0000313" key="3">
    <source>
        <dbReference type="EMBL" id="MBV4538401.1"/>
    </source>
</evidence>
<dbReference type="NCBIfam" id="TIGR03696">
    <property type="entry name" value="Rhs_assc_core"/>
    <property type="match status" value="1"/>
</dbReference>
<dbReference type="EMBL" id="JABWRE010000001">
    <property type="protein sequence ID" value="MBC3439168.1"/>
    <property type="molecule type" value="Genomic_DNA"/>
</dbReference>
<feature type="region of interest" description="Disordered" evidence="1">
    <location>
        <begin position="284"/>
        <end position="303"/>
    </location>
</feature>
<reference evidence="2" key="2">
    <citation type="submission" date="2020-07" db="EMBL/GenBank/DDBJ databases">
        <authorList>
            <person name="Lood C."/>
            <person name="Girard L."/>
        </authorList>
    </citation>
    <scope>NUCLEOTIDE SEQUENCE</scope>
    <source>
        <strain evidence="2">SWRI10</strain>
    </source>
</reference>
<reference evidence="2" key="1">
    <citation type="journal article" date="2020" name="Microorganisms">
        <title>Reliable Identification of Environmental Pseudomonas Isolates Using the rpoD Gene.</title>
        <authorList>
            <consortium name="The Broad Institute Genome Sequencing Platform"/>
            <person name="Girard L."/>
            <person name="Lood C."/>
            <person name="Rokni-Zadeh H."/>
            <person name="van Noort V."/>
            <person name="Lavigne R."/>
            <person name="De Mot R."/>
        </authorList>
    </citation>
    <scope>NUCLEOTIDE SEQUENCE</scope>
    <source>
        <strain evidence="2">SWRI10</strain>
    </source>
</reference>
<accession>A0A923FUF3</accession>
<dbReference type="Proteomes" id="UP000599879">
    <property type="component" value="Unassembled WGS sequence"/>
</dbReference>
<reference evidence="3" key="3">
    <citation type="submission" date="2021-06" db="EMBL/GenBank/DDBJ databases">
        <title>Updating the genus Pseudomonas: Description of 43 new species and partition of the Pseudomonas putida group.</title>
        <authorList>
            <person name="Girard L."/>
            <person name="Lood C."/>
            <person name="Vandamme P."/>
            <person name="Rokni-Zadeh H."/>
            <person name="Van Noort V."/>
            <person name="Hofte M."/>
            <person name="Lavigne R."/>
            <person name="De Mot R."/>
        </authorList>
    </citation>
    <scope>NUCLEOTIDE SEQUENCE</scope>
    <source>
        <strain evidence="3">SWRI10</strain>
    </source>
</reference>
<proteinExistence type="predicted"/>
<feature type="region of interest" description="Disordered" evidence="1">
    <location>
        <begin position="223"/>
        <end position="276"/>
    </location>
</feature>
<feature type="compositionally biased region" description="Low complexity" evidence="1">
    <location>
        <begin position="253"/>
        <end position="262"/>
    </location>
</feature>
<dbReference type="EMBL" id="JABWRE020000001">
    <property type="protein sequence ID" value="MBV4538401.1"/>
    <property type="molecule type" value="Genomic_DNA"/>
</dbReference>
<evidence type="ECO:0000313" key="2">
    <source>
        <dbReference type="EMBL" id="MBC3439168.1"/>
    </source>
</evidence>
<dbReference type="AlphaFoldDB" id="A0A923FUF3"/>
<organism evidence="2">
    <name type="scientific">Pseudomonas urmiensis</name>
    <dbReference type="NCBI Taxonomy" id="2745493"/>
    <lineage>
        <taxon>Bacteria</taxon>
        <taxon>Pseudomonadati</taxon>
        <taxon>Pseudomonadota</taxon>
        <taxon>Gammaproteobacteria</taxon>
        <taxon>Pseudomonadales</taxon>
        <taxon>Pseudomonadaceae</taxon>
        <taxon>Pseudomonas</taxon>
    </lineage>
</organism>
<dbReference type="Gene3D" id="2.180.10.10">
    <property type="entry name" value="RHS repeat-associated core"/>
    <property type="match status" value="1"/>
</dbReference>
<evidence type="ECO:0000256" key="1">
    <source>
        <dbReference type="SAM" id="MobiDB-lite"/>
    </source>
</evidence>
<name>A0A923FUF3_9PSED</name>
<protein>
    <submittedName>
        <fullName evidence="2">RHS repeat-associated core domain-containing protein</fullName>
    </submittedName>
</protein>